<organism evidence="2 3">
    <name type="scientific">[Lactobacillus] rogosae</name>
    <dbReference type="NCBI Taxonomy" id="706562"/>
    <lineage>
        <taxon>Bacteria</taxon>
        <taxon>Bacillati</taxon>
        <taxon>Bacillota</taxon>
        <taxon>Clostridia</taxon>
        <taxon>Lachnospirales</taxon>
        <taxon>Lachnospiraceae</taxon>
        <taxon>Lachnospira</taxon>
    </lineage>
</organism>
<dbReference type="RefSeq" id="WP_349153141.1">
    <property type="nucleotide sequence ID" value="NZ_JBBMER010000001.1"/>
</dbReference>
<dbReference type="Pfam" id="PF03167">
    <property type="entry name" value="UDG"/>
    <property type="match status" value="1"/>
</dbReference>
<evidence type="ECO:0000313" key="2">
    <source>
        <dbReference type="EMBL" id="MEQ2378512.1"/>
    </source>
</evidence>
<dbReference type="NCBIfam" id="TIGR04274">
    <property type="entry name" value="hypoxanDNAglyco"/>
    <property type="match status" value="1"/>
</dbReference>
<name>A0ABV1BRX7_9FIRM</name>
<sequence>MKSQYEHIIHPFPPLYDNNSKILILGSLPSVKSREQMFFYGHPGNRFWKVITAVINNSGMNDKNIEVPVTIEDKKQMLHNNHIALWDTLYSCDIIGSSDSSIKNVVPTDLGQIISNSRIERVYCNGAASGNYYKKYQQKVLGIEAEVLPSTSPANAAYSLDRLIGIWSGTINI</sequence>
<dbReference type="EMBL" id="JBBMER010000001">
    <property type="protein sequence ID" value="MEQ2378512.1"/>
    <property type="molecule type" value="Genomic_DNA"/>
</dbReference>
<dbReference type="InterPro" id="IPR036895">
    <property type="entry name" value="Uracil-DNA_glycosylase-like_sf"/>
</dbReference>
<reference evidence="2 3" key="1">
    <citation type="submission" date="2024-03" db="EMBL/GenBank/DDBJ databases">
        <title>Human intestinal bacterial collection.</title>
        <authorList>
            <person name="Pauvert C."/>
            <person name="Hitch T.C.A."/>
            <person name="Clavel T."/>
        </authorList>
    </citation>
    <scope>NUCLEOTIDE SEQUENCE [LARGE SCALE GENOMIC DNA]</scope>
    <source>
        <strain evidence="2 3">CLA-AA-H255</strain>
    </source>
</reference>
<accession>A0ABV1BRX7</accession>
<dbReference type="Gene3D" id="3.40.470.10">
    <property type="entry name" value="Uracil-DNA glycosylase-like domain"/>
    <property type="match status" value="1"/>
</dbReference>
<dbReference type="SUPFAM" id="SSF52141">
    <property type="entry name" value="Uracil-DNA glycosylase-like"/>
    <property type="match status" value="1"/>
</dbReference>
<keyword evidence="2" id="KW-0378">Hydrolase</keyword>
<protein>
    <submittedName>
        <fullName evidence="2">DNA-deoxyinosine glycosylase</fullName>
        <ecNumber evidence="2">3.2.2.15</ecNumber>
    </submittedName>
</protein>
<keyword evidence="2" id="KW-0326">Glycosidase</keyword>
<comment type="caution">
    <text evidence="2">The sequence shown here is derived from an EMBL/GenBank/DDBJ whole genome shotgun (WGS) entry which is preliminary data.</text>
</comment>
<dbReference type="InterPro" id="IPR026353">
    <property type="entry name" value="Hypoxan-DNA_Glyclase"/>
</dbReference>
<feature type="domain" description="Uracil-DNA glycosylase-like" evidence="1">
    <location>
        <begin position="13"/>
        <end position="158"/>
    </location>
</feature>
<dbReference type="GO" id="GO:0033958">
    <property type="term" value="F:DNA-deoxyinosine glycosylase activity"/>
    <property type="evidence" value="ECO:0007669"/>
    <property type="project" value="UniProtKB-EC"/>
</dbReference>
<dbReference type="InterPro" id="IPR005122">
    <property type="entry name" value="Uracil-DNA_glycosylase-like"/>
</dbReference>
<dbReference type="CDD" id="cd10032">
    <property type="entry name" value="UDG-F6_HDG"/>
    <property type="match status" value="1"/>
</dbReference>
<dbReference type="EC" id="3.2.2.15" evidence="2"/>
<evidence type="ECO:0000313" key="3">
    <source>
        <dbReference type="Proteomes" id="UP001442364"/>
    </source>
</evidence>
<gene>
    <name evidence="2" type="ORF">WMO14_01245</name>
</gene>
<keyword evidence="3" id="KW-1185">Reference proteome</keyword>
<proteinExistence type="predicted"/>
<evidence type="ECO:0000259" key="1">
    <source>
        <dbReference type="Pfam" id="PF03167"/>
    </source>
</evidence>
<dbReference type="Proteomes" id="UP001442364">
    <property type="component" value="Unassembled WGS sequence"/>
</dbReference>